<reference evidence="9 10" key="1">
    <citation type="journal article" date="2024" name="Nat. Commun.">
        <title>Phylogenomics reveals the evolutionary origins of lichenization in chlorophyte algae.</title>
        <authorList>
            <person name="Puginier C."/>
            <person name="Libourel C."/>
            <person name="Otte J."/>
            <person name="Skaloud P."/>
            <person name="Haon M."/>
            <person name="Grisel S."/>
            <person name="Petersen M."/>
            <person name="Berrin J.G."/>
            <person name="Delaux P.M."/>
            <person name="Dal Grande F."/>
            <person name="Keller J."/>
        </authorList>
    </citation>
    <scope>NUCLEOTIDE SEQUENCE [LARGE SCALE GENOMIC DNA]</scope>
    <source>
        <strain evidence="9 10">SAG 2043</strain>
    </source>
</reference>
<feature type="domain" description="Pullulanase carbohydrate-binding module 41" evidence="6">
    <location>
        <begin position="11"/>
        <end position="106"/>
    </location>
</feature>
<keyword evidence="10" id="KW-1185">Reference proteome</keyword>
<organism evidence="9 10">
    <name type="scientific">[Myrmecia] bisecta</name>
    <dbReference type="NCBI Taxonomy" id="41462"/>
    <lineage>
        <taxon>Eukaryota</taxon>
        <taxon>Viridiplantae</taxon>
        <taxon>Chlorophyta</taxon>
        <taxon>core chlorophytes</taxon>
        <taxon>Trebouxiophyceae</taxon>
        <taxon>Trebouxiales</taxon>
        <taxon>Trebouxiaceae</taxon>
        <taxon>Myrmecia</taxon>
    </lineage>
</organism>
<feature type="domain" description="Pullulanase N2" evidence="8">
    <location>
        <begin position="125"/>
        <end position="242"/>
    </location>
</feature>
<dbReference type="SUPFAM" id="SSF81296">
    <property type="entry name" value="E set domains"/>
    <property type="match status" value="2"/>
</dbReference>
<evidence type="ECO:0000259" key="5">
    <source>
        <dbReference type="Pfam" id="PF02922"/>
    </source>
</evidence>
<comment type="caution">
    <text evidence="9">The sequence shown here is derived from an EMBL/GenBank/DDBJ whole genome shotgun (WGS) entry which is preliminary data.</text>
</comment>
<dbReference type="InterPro" id="IPR013783">
    <property type="entry name" value="Ig-like_fold"/>
</dbReference>
<dbReference type="CDD" id="cd10315">
    <property type="entry name" value="CBM41_pullulanase"/>
    <property type="match status" value="1"/>
</dbReference>
<evidence type="ECO:0000256" key="2">
    <source>
        <dbReference type="ARBA" id="ARBA00022729"/>
    </source>
</evidence>
<keyword evidence="3" id="KW-0378">Hydrolase</keyword>
<evidence type="ECO:0000256" key="3">
    <source>
        <dbReference type="ARBA" id="ARBA00022801"/>
    </source>
</evidence>
<dbReference type="SUPFAM" id="SSF51011">
    <property type="entry name" value="Glycosyl hydrolase domain"/>
    <property type="match status" value="1"/>
</dbReference>
<dbReference type="SUPFAM" id="SSF49452">
    <property type="entry name" value="Starch-binding domain-like"/>
    <property type="match status" value="1"/>
</dbReference>
<proteinExistence type="inferred from homology"/>
<dbReference type="InterPro" id="IPR011839">
    <property type="entry name" value="Pullul_strch"/>
</dbReference>
<dbReference type="Proteomes" id="UP001489004">
    <property type="component" value="Unassembled WGS sequence"/>
</dbReference>
<dbReference type="GO" id="GO:0005975">
    <property type="term" value="P:carbohydrate metabolic process"/>
    <property type="evidence" value="ECO:0007669"/>
    <property type="project" value="InterPro"/>
</dbReference>
<dbReference type="Pfam" id="PF02922">
    <property type="entry name" value="CBM_48"/>
    <property type="match status" value="1"/>
</dbReference>
<dbReference type="GO" id="GO:0051060">
    <property type="term" value="F:pullulanase activity"/>
    <property type="evidence" value="ECO:0007669"/>
    <property type="project" value="InterPro"/>
</dbReference>
<dbReference type="AlphaFoldDB" id="A0AAW1QQU5"/>
<feature type="domain" description="Alpha-1,6-glucosidases pullulanase-type C-terminal" evidence="7">
    <location>
        <begin position="831"/>
        <end position="999"/>
    </location>
</feature>
<keyword evidence="2" id="KW-0732">Signal</keyword>
<evidence type="ECO:0000313" key="10">
    <source>
        <dbReference type="Proteomes" id="UP001489004"/>
    </source>
</evidence>
<evidence type="ECO:0000313" key="9">
    <source>
        <dbReference type="EMBL" id="KAK9823625.1"/>
    </source>
</evidence>
<dbReference type="GO" id="GO:0030246">
    <property type="term" value="F:carbohydrate binding"/>
    <property type="evidence" value="ECO:0007669"/>
    <property type="project" value="InterPro"/>
</dbReference>
<dbReference type="Pfam" id="PF03714">
    <property type="entry name" value="PUD"/>
    <property type="match status" value="1"/>
</dbReference>
<dbReference type="InterPro" id="IPR004193">
    <property type="entry name" value="Glyco_hydro_13_N"/>
</dbReference>
<name>A0AAW1QQU5_9CHLO</name>
<dbReference type="Gene3D" id="2.60.40.1110">
    <property type="match status" value="1"/>
</dbReference>
<dbReference type="InterPro" id="IPR014756">
    <property type="entry name" value="Ig_E-set"/>
</dbReference>
<dbReference type="InterPro" id="IPR040671">
    <property type="entry name" value="Pullulanase_N2"/>
</dbReference>
<dbReference type="InterPro" id="IPR017853">
    <property type="entry name" value="GH"/>
</dbReference>
<evidence type="ECO:0008006" key="11">
    <source>
        <dbReference type="Google" id="ProtNLM"/>
    </source>
</evidence>
<evidence type="ECO:0000256" key="1">
    <source>
        <dbReference type="ARBA" id="ARBA00008061"/>
    </source>
</evidence>
<protein>
    <recommendedName>
        <fullName evidence="11">Pullulanase</fullName>
    </recommendedName>
</protein>
<dbReference type="SUPFAM" id="SSF51445">
    <property type="entry name" value="(Trans)glycosidases"/>
    <property type="match status" value="1"/>
</dbReference>
<accession>A0AAW1QQU5</accession>
<keyword evidence="4" id="KW-0326">Glycosidase</keyword>
<dbReference type="Gene3D" id="2.60.40.1180">
    <property type="entry name" value="Golgi alpha-mannosidase II"/>
    <property type="match status" value="1"/>
</dbReference>
<feature type="domain" description="Glycoside hydrolase family 13 N-terminal" evidence="5">
    <location>
        <begin position="249"/>
        <end position="333"/>
    </location>
</feature>
<dbReference type="InterPro" id="IPR024561">
    <property type="entry name" value="Pullul_strch_C"/>
</dbReference>
<sequence>MAQEASPPRIIRVSYLRPDGDHEGWGLHLWGDSQQKTDWAAPLPPDGVEEAGPFWDVALTPGLVKHNFNQTVGFTIHRGDGASAGGELVLLPNDASALWLVHGSKEPFFEKPDLSQAGDLTKCCAHWLTPDLLVWRQPGVDREGKPLQFKLHWSPAANVRLTGGGISGAAEVYDLTLVPGDLPYAQQKKFPHLAGCTCLALPQQAQENAAQLVTGQLAVSVQSPTASCIDATGLQLPGVLDELLYYEGPLGSSVSSDHVWLHVWAPTATHAQVLLFDEARGGQPAVHDMQKEEGTWSCQGSPDWLYKYYKYRLTVYSPWNQQVVTLEVTDPYSRSLAADGERTQIVVLDAPQLQPDGWATHAVPPLAHPTDISIYELHIRDFSATDQSVDPERRGKYSAFSEANSHGIRHLKALQAAGMNHVHLLPSYDFGSVPERREDQKRPQVDLSQFASDSTEQQEHVLSVANLDAFNWGYDPVHYGVPEGSYASDPDGPARILEHRGMVKALHELGFRVVLDVVYNHTFHAGTESRYSVLDKVVPGYYHRRSEKGDICMTTCCNNTASEHAMCERLILDDIVHWAVNYKVDGFRFDIMGHIMESTMRKLQDAVRRLTRDKDGVDGKNIYLYGEAWDFGEVACNQRGRNASQLNIGGMGLGSFNDRFRDALVGGGPFSSPAHQGFATGLLAQPNAFTLAESSPEEQRRLLLDYTDLLRLSLAGNLKDYQLQDAQGRIVKGVQQFYGSSPAAYACQPEETVNYAACHDGETLFDQVILKAAAEASIEQRVRMVRLMLALTAFTQGVAFFHAGDEILRSKSLDRDSYNSGDWFNAVDWTYQTNNFGVGAPPATKNEGAWPLKRPLLARADLKPSSDLIRQTRDFFLDCLRIREASPLFRLRTADQIHRQLHHYNTGPDQVAGVVVMEVCSSDAAGFMDGVHDANFKRIVVVCNASLDTVTQPWPADTQALELHPIHASSADVGLRACSTRPDHRDLAVTGLTVAVFVEPRT</sequence>
<dbReference type="InterPro" id="IPR013780">
    <property type="entry name" value="Glyco_hydro_b"/>
</dbReference>
<evidence type="ECO:0000259" key="6">
    <source>
        <dbReference type="Pfam" id="PF03714"/>
    </source>
</evidence>
<gene>
    <name evidence="9" type="ORF">WJX72_004323</name>
</gene>
<evidence type="ECO:0000259" key="7">
    <source>
        <dbReference type="Pfam" id="PF11852"/>
    </source>
</evidence>
<dbReference type="EMBL" id="JALJOR010000002">
    <property type="protein sequence ID" value="KAK9823625.1"/>
    <property type="molecule type" value="Genomic_DNA"/>
</dbReference>
<dbReference type="Pfam" id="PF11852">
    <property type="entry name" value="Pullul_strch_C"/>
    <property type="match status" value="1"/>
</dbReference>
<dbReference type="NCBIfam" id="TIGR02103">
    <property type="entry name" value="pullul_strch"/>
    <property type="match status" value="1"/>
</dbReference>
<comment type="similarity">
    <text evidence="1">Belongs to the glycosyl hydrolase 13 family.</text>
</comment>
<dbReference type="CDD" id="cd11341">
    <property type="entry name" value="AmyAc_Pullulanase_LD-like"/>
    <property type="match status" value="1"/>
</dbReference>
<evidence type="ECO:0000256" key="4">
    <source>
        <dbReference type="ARBA" id="ARBA00023295"/>
    </source>
</evidence>
<dbReference type="Pfam" id="PF17967">
    <property type="entry name" value="Pullulanase_N2"/>
    <property type="match status" value="1"/>
</dbReference>
<evidence type="ECO:0000259" key="8">
    <source>
        <dbReference type="Pfam" id="PF17967"/>
    </source>
</evidence>
<dbReference type="InterPro" id="IPR013784">
    <property type="entry name" value="Carb-bd-like_fold"/>
</dbReference>
<dbReference type="PANTHER" id="PTHR43002">
    <property type="entry name" value="GLYCOGEN DEBRANCHING ENZYME"/>
    <property type="match status" value="1"/>
</dbReference>
<dbReference type="CDD" id="cd02860">
    <property type="entry name" value="E_set_Pullulanase"/>
    <property type="match status" value="1"/>
</dbReference>
<dbReference type="Gene3D" id="3.20.20.80">
    <property type="entry name" value="Glycosidases"/>
    <property type="match status" value="1"/>
</dbReference>
<dbReference type="Gene3D" id="2.60.40.1130">
    <property type="entry name" value="Rab geranylgeranyltransferase alpha-subunit, insert domain"/>
    <property type="match status" value="1"/>
</dbReference>
<dbReference type="Gene3D" id="2.60.40.10">
    <property type="entry name" value="Immunoglobulins"/>
    <property type="match status" value="1"/>
</dbReference>
<dbReference type="InterPro" id="IPR005323">
    <property type="entry name" value="CBM41_pullulanase"/>
</dbReference>